<dbReference type="SUPFAM" id="SSF53448">
    <property type="entry name" value="Nucleotide-diphospho-sugar transferases"/>
    <property type="match status" value="1"/>
</dbReference>
<keyword evidence="5" id="KW-0812">Transmembrane</keyword>
<keyword evidence="8" id="KW-0333">Golgi apparatus</keyword>
<evidence type="ECO:0000256" key="7">
    <source>
        <dbReference type="ARBA" id="ARBA00022989"/>
    </source>
</evidence>
<proteinExistence type="inferred from homology"/>
<dbReference type="GO" id="GO:0046354">
    <property type="term" value="P:mannan biosynthetic process"/>
    <property type="evidence" value="ECO:0007669"/>
    <property type="project" value="TreeGrafter"/>
</dbReference>
<gene>
    <name evidence="10" type="ORF">LTR97_011753</name>
</gene>
<dbReference type="EMBL" id="JAVRQU010000022">
    <property type="protein sequence ID" value="KAK5691101.1"/>
    <property type="molecule type" value="Genomic_DNA"/>
</dbReference>
<accession>A0AAN7VZU3</accession>
<evidence type="ECO:0000313" key="11">
    <source>
        <dbReference type="Proteomes" id="UP001310594"/>
    </source>
</evidence>
<comment type="caution">
    <text evidence="10">The sequence shown here is derived from an EMBL/GenBank/DDBJ whole genome shotgun (WGS) entry which is preliminary data.</text>
</comment>
<dbReference type="PANTHER" id="PTHR31646">
    <property type="entry name" value="ALPHA-1,2-MANNOSYLTRANSFERASE MNN2"/>
    <property type="match status" value="1"/>
</dbReference>
<evidence type="ECO:0000313" key="10">
    <source>
        <dbReference type="EMBL" id="KAK5691101.1"/>
    </source>
</evidence>
<comment type="similarity">
    <text evidence="3">Belongs to the MNN1/MNT family.</text>
</comment>
<evidence type="ECO:0000256" key="2">
    <source>
        <dbReference type="ARBA" id="ARBA00004922"/>
    </source>
</evidence>
<evidence type="ECO:0000256" key="8">
    <source>
        <dbReference type="ARBA" id="ARBA00023034"/>
    </source>
</evidence>
<evidence type="ECO:0000256" key="3">
    <source>
        <dbReference type="ARBA" id="ARBA00009105"/>
    </source>
</evidence>
<evidence type="ECO:0000256" key="9">
    <source>
        <dbReference type="ARBA" id="ARBA00023136"/>
    </source>
</evidence>
<reference evidence="10" key="1">
    <citation type="submission" date="2023-08" db="EMBL/GenBank/DDBJ databases">
        <title>Black Yeasts Isolated from many extreme environments.</title>
        <authorList>
            <person name="Coleine C."/>
            <person name="Stajich J.E."/>
            <person name="Selbmann L."/>
        </authorList>
    </citation>
    <scope>NUCLEOTIDE SEQUENCE</scope>
    <source>
        <strain evidence="10">CCFEE 5810</strain>
    </source>
</reference>
<organism evidence="10 11">
    <name type="scientific">Elasticomyces elasticus</name>
    <dbReference type="NCBI Taxonomy" id="574655"/>
    <lineage>
        <taxon>Eukaryota</taxon>
        <taxon>Fungi</taxon>
        <taxon>Dikarya</taxon>
        <taxon>Ascomycota</taxon>
        <taxon>Pezizomycotina</taxon>
        <taxon>Dothideomycetes</taxon>
        <taxon>Dothideomycetidae</taxon>
        <taxon>Mycosphaerellales</taxon>
        <taxon>Teratosphaeriaceae</taxon>
        <taxon>Elasticomyces</taxon>
    </lineage>
</organism>
<dbReference type="InterPro" id="IPR022751">
    <property type="entry name" value="Alpha_mannosyltransferase"/>
</dbReference>
<dbReference type="PANTHER" id="PTHR31646:SF1">
    <property type="entry name" value="ALPHA-1,2-MANNOSYLTRANSFERASE MNN2"/>
    <property type="match status" value="1"/>
</dbReference>
<sequence>MELEPHEEAEPFLGLQTHHVRRHTVRWYEDARTTLSGVQFPKGVTRKHSLVAGGSLLLIITFLLAASQHNITKEITPLNASGICSVSRLNPFDIKAPINPDIQRLTAFWPNLKEALVDNGKELPQLEHPAWMPDTPTDDLIRGRTSLISSENATIIREQHAGFLRDMPAYPEETFKGRGVVMLAGGRYSEYAVTALGVLRESGSKLPVEVWRRDEREEKHGWCDEIEKEGMACRRLSDYLDTDILAIADGKEMKVFTMLFSSFEEVFFIDADNMALQPPEKIFESKHYKKTGVVLWHDYWLYDSIDWLDYVVGLSGNRSQALWQQRTYESGQIAWNKRKQWEALLLTTYYNYYGPSLYYTLLNTGHAGWGDKDTFPLALRALEKPFHAVSHPPADAWVNGKVGERRTGMLQMSPTTATGNASMVNENATAAFLHATTVKWSHRAFLCDGCLPIWHTDRVSDAFRSDWEKVNGELHPYLHDNIRLIDPEYLQWMPAVSTASSKTLDAELRIWRAIEHAACRSPAWRHGRTCVVARKYMMNTFAFTFVMEDRPKRNTTEINGGEAWLPKMEENACLVNPP</sequence>
<protein>
    <recommendedName>
        <fullName evidence="12">Alpha-1,2-mannosyltransferase</fullName>
    </recommendedName>
</protein>
<dbReference type="Proteomes" id="UP001310594">
    <property type="component" value="Unassembled WGS sequence"/>
</dbReference>
<evidence type="ECO:0008006" key="12">
    <source>
        <dbReference type="Google" id="ProtNLM"/>
    </source>
</evidence>
<evidence type="ECO:0000256" key="1">
    <source>
        <dbReference type="ARBA" id="ARBA00004323"/>
    </source>
</evidence>
<evidence type="ECO:0000256" key="4">
    <source>
        <dbReference type="ARBA" id="ARBA00022679"/>
    </source>
</evidence>
<keyword evidence="6" id="KW-0735">Signal-anchor</keyword>
<comment type="pathway">
    <text evidence="2">Protein modification; protein glycosylation.</text>
</comment>
<keyword evidence="4" id="KW-0808">Transferase</keyword>
<name>A0AAN7VZU3_9PEZI</name>
<dbReference type="AlphaFoldDB" id="A0AAN7VZU3"/>
<keyword evidence="7" id="KW-1133">Transmembrane helix</keyword>
<dbReference type="Pfam" id="PF11051">
    <property type="entry name" value="Mannosyl_trans3"/>
    <property type="match status" value="2"/>
</dbReference>
<comment type="subcellular location">
    <subcellularLocation>
        <location evidence="1">Golgi apparatus membrane</location>
        <topology evidence="1">Single-pass type II membrane protein</topology>
    </subcellularLocation>
</comment>
<dbReference type="GO" id="GO:0000026">
    <property type="term" value="F:alpha-1,2-mannosyltransferase activity"/>
    <property type="evidence" value="ECO:0007669"/>
    <property type="project" value="TreeGrafter"/>
</dbReference>
<dbReference type="GO" id="GO:0000139">
    <property type="term" value="C:Golgi membrane"/>
    <property type="evidence" value="ECO:0007669"/>
    <property type="project" value="UniProtKB-SubCell"/>
</dbReference>
<evidence type="ECO:0000256" key="6">
    <source>
        <dbReference type="ARBA" id="ARBA00022968"/>
    </source>
</evidence>
<keyword evidence="9" id="KW-0472">Membrane</keyword>
<evidence type="ECO:0000256" key="5">
    <source>
        <dbReference type="ARBA" id="ARBA00022692"/>
    </source>
</evidence>
<dbReference type="InterPro" id="IPR029044">
    <property type="entry name" value="Nucleotide-diphossugar_trans"/>
</dbReference>